<dbReference type="AlphaFoldDB" id="A0A0P1E624"/>
<evidence type="ECO:0000313" key="2">
    <source>
        <dbReference type="Proteomes" id="UP000050786"/>
    </source>
</evidence>
<protein>
    <submittedName>
        <fullName evidence="1">Uncharacterized protein</fullName>
    </submittedName>
</protein>
<sequence>MSSKRSVVCTKTRLDPTHTYIIDLYEIPLDDPEALREMLERMHANIIDMTEKAALPKRASEAAAQARKKEFDEMCAIVDARLGLPEKDALDEVAVTFNLSDRMQQRLTRYIKARRLGASPETAKWASAKGNWQQFSKVLKKLK</sequence>
<accession>A0A0P1E624</accession>
<reference evidence="2" key="1">
    <citation type="submission" date="2015-09" db="EMBL/GenBank/DDBJ databases">
        <authorList>
            <person name="Rodrigo-Torres L."/>
            <person name="Arahal D.R."/>
        </authorList>
    </citation>
    <scope>NUCLEOTIDE SEQUENCE [LARGE SCALE GENOMIC DNA]</scope>
    <source>
        <strain evidence="2">CECT 4293</strain>
    </source>
</reference>
<name>A0A0P1E624_9RHOB</name>
<evidence type="ECO:0000313" key="1">
    <source>
        <dbReference type="EMBL" id="CUH44152.1"/>
    </source>
</evidence>
<keyword evidence="2" id="KW-1185">Reference proteome</keyword>
<dbReference type="EMBL" id="CYPS01000043">
    <property type="protein sequence ID" value="CUH44152.1"/>
    <property type="molecule type" value="Genomic_DNA"/>
</dbReference>
<dbReference type="RefSeq" id="WP_058274105.1">
    <property type="nucleotide sequence ID" value="NZ_CYPS01000043.1"/>
</dbReference>
<proteinExistence type="predicted"/>
<gene>
    <name evidence="1" type="ORF">RUM4293_03049</name>
</gene>
<organism evidence="1 2">
    <name type="scientific">Ruegeria atlantica</name>
    <dbReference type="NCBI Taxonomy" id="81569"/>
    <lineage>
        <taxon>Bacteria</taxon>
        <taxon>Pseudomonadati</taxon>
        <taxon>Pseudomonadota</taxon>
        <taxon>Alphaproteobacteria</taxon>
        <taxon>Rhodobacterales</taxon>
        <taxon>Roseobacteraceae</taxon>
        <taxon>Ruegeria</taxon>
    </lineage>
</organism>
<dbReference type="Proteomes" id="UP000050786">
    <property type="component" value="Unassembled WGS sequence"/>
</dbReference>